<comment type="similarity">
    <text evidence="1">Belongs to the LOR family.</text>
</comment>
<dbReference type="SUPFAM" id="SSF54518">
    <property type="entry name" value="Tubby C-terminal domain-like"/>
    <property type="match status" value="1"/>
</dbReference>
<reference evidence="2 3" key="2">
    <citation type="journal article" date="2010" name="Stand. Genomic Sci.">
        <title>Complete genome sequence of Nakamurella multipartita type strain (Y-104).</title>
        <authorList>
            <person name="Tice H."/>
            <person name="Mayilraj S."/>
            <person name="Sims D."/>
            <person name="Lapidus A."/>
            <person name="Nolan M."/>
            <person name="Lucas S."/>
            <person name="Glavina Del Rio T."/>
            <person name="Copeland A."/>
            <person name="Cheng J.F."/>
            <person name="Meincke L."/>
            <person name="Bruce D."/>
            <person name="Goodwin L."/>
            <person name="Pitluck S."/>
            <person name="Ivanova N."/>
            <person name="Mavromatis K."/>
            <person name="Ovchinnikova G."/>
            <person name="Pati A."/>
            <person name="Chen A."/>
            <person name="Palaniappan K."/>
            <person name="Land M."/>
            <person name="Hauser L."/>
            <person name="Chang Y.J."/>
            <person name="Jeffries C.D."/>
            <person name="Detter J.C."/>
            <person name="Brettin T."/>
            <person name="Rohde M."/>
            <person name="Goker M."/>
            <person name="Bristow J."/>
            <person name="Eisen J.A."/>
            <person name="Markowitz V."/>
            <person name="Hugenholtz P."/>
            <person name="Kyrpides N.C."/>
            <person name="Klenk H.P."/>
            <person name="Chen F."/>
        </authorList>
    </citation>
    <scope>NUCLEOTIDE SEQUENCE [LARGE SCALE GENOMIC DNA]</scope>
    <source>
        <strain evidence="3">ATCC 700099 / DSM 44233 / CIP 104796 / JCM 9543 / NBRC 105858 / Y-104</strain>
    </source>
</reference>
<dbReference type="InterPro" id="IPR038595">
    <property type="entry name" value="LOR_sf"/>
</dbReference>
<proteinExistence type="inferred from homology"/>
<gene>
    <name evidence="2" type="ordered locus">Namu_5272</name>
</gene>
<dbReference type="KEGG" id="nml:Namu_5272"/>
<evidence type="ECO:0008006" key="4">
    <source>
        <dbReference type="Google" id="ProtNLM"/>
    </source>
</evidence>
<reference evidence="3" key="1">
    <citation type="submission" date="2009-09" db="EMBL/GenBank/DDBJ databases">
        <title>The complete genome of Nakamurella multipartita DSM 44233.</title>
        <authorList>
            <consortium name="US DOE Joint Genome Institute (JGI-PGF)"/>
            <person name="Lucas S."/>
            <person name="Copeland A."/>
            <person name="Lapidus A."/>
            <person name="Glavina del Rio T."/>
            <person name="Dalin E."/>
            <person name="Tice H."/>
            <person name="Bruce D."/>
            <person name="Goodwin L."/>
            <person name="Pitluck S."/>
            <person name="Kyrpides N."/>
            <person name="Mavromatis K."/>
            <person name="Ivanova N."/>
            <person name="Ovchinnikova G."/>
            <person name="Sims D."/>
            <person name="Meincke L."/>
            <person name="Brettin T."/>
            <person name="Detter J.C."/>
            <person name="Han C."/>
            <person name="Larimer F."/>
            <person name="Land M."/>
            <person name="Hauser L."/>
            <person name="Markowitz V."/>
            <person name="Cheng J.-F."/>
            <person name="Hugenholtz P."/>
            <person name="Woyke T."/>
            <person name="Wu D."/>
            <person name="Klenk H.-P."/>
            <person name="Eisen J.A."/>
        </authorList>
    </citation>
    <scope>NUCLEOTIDE SEQUENCE [LARGE SCALE GENOMIC DNA]</scope>
    <source>
        <strain evidence="3">ATCC 700099 / DSM 44233 / CIP 104796 / JCM 9543 / NBRC 105858 / Y-104</strain>
    </source>
</reference>
<evidence type="ECO:0000313" key="3">
    <source>
        <dbReference type="Proteomes" id="UP000002218"/>
    </source>
</evidence>
<keyword evidence="3" id="KW-1185">Reference proteome</keyword>
<dbReference type="InterPro" id="IPR025659">
    <property type="entry name" value="Tubby-like_C"/>
</dbReference>
<organism evidence="2 3">
    <name type="scientific">Nakamurella multipartita (strain ATCC 700099 / DSM 44233 / CIP 104796 / JCM 9543 / NBRC 105858 / Y-104)</name>
    <name type="common">Microsphaera multipartita</name>
    <dbReference type="NCBI Taxonomy" id="479431"/>
    <lineage>
        <taxon>Bacteria</taxon>
        <taxon>Bacillati</taxon>
        <taxon>Actinomycetota</taxon>
        <taxon>Actinomycetes</taxon>
        <taxon>Nakamurellales</taxon>
        <taxon>Nakamurellaceae</taxon>
        <taxon>Nakamurella</taxon>
    </lineage>
</organism>
<dbReference type="InterPro" id="IPR007612">
    <property type="entry name" value="LOR"/>
</dbReference>
<dbReference type="Proteomes" id="UP000002218">
    <property type="component" value="Chromosome"/>
</dbReference>
<name>C8XD48_NAKMY</name>
<dbReference type="RefSeq" id="WP_015750343.1">
    <property type="nucleotide sequence ID" value="NC_013235.1"/>
</dbReference>
<dbReference type="HOGENOM" id="CLU_1538440_0_0_11"/>
<accession>C8XD48</accession>
<dbReference type="STRING" id="479431.Namu_5272"/>
<evidence type="ECO:0000313" key="2">
    <source>
        <dbReference type="EMBL" id="ACV81538.1"/>
    </source>
</evidence>
<dbReference type="Pfam" id="PF04525">
    <property type="entry name" value="LOR"/>
    <property type="match status" value="1"/>
</dbReference>
<evidence type="ECO:0000256" key="1">
    <source>
        <dbReference type="ARBA" id="ARBA00005437"/>
    </source>
</evidence>
<sequence length="174" mass="19557">MFHHQSAPDVTDLPTGAYLVRRKLSSIEGFLVYDHTDTQLYHFKGHLAFPGQRWSMLDATGTEVAGLLRPAMHIHPTFTVTRPGRTDVVIRKANFAPIKESWRIEGAEDGDIDLRGDLLNHEFVFERNGQAVGSTTRRWISLTDAYTLQVNDMDPVLAIAAAVGIDSIEEDRQR</sequence>
<dbReference type="AlphaFoldDB" id="C8XD48"/>
<dbReference type="eggNOG" id="COG4894">
    <property type="taxonomic scope" value="Bacteria"/>
</dbReference>
<dbReference type="EMBL" id="CP001737">
    <property type="protein sequence ID" value="ACV81538.1"/>
    <property type="molecule type" value="Genomic_DNA"/>
</dbReference>
<dbReference type="InParanoid" id="C8XD48"/>
<dbReference type="Gene3D" id="2.40.160.200">
    <property type="entry name" value="LURP1-related"/>
    <property type="match status" value="1"/>
</dbReference>
<protein>
    <recommendedName>
        <fullName evidence="4">Scramblase family protein</fullName>
    </recommendedName>
</protein>